<dbReference type="HOGENOM" id="CLU_045683_0_0_5"/>
<dbReference type="InterPro" id="IPR005064">
    <property type="entry name" value="BUG"/>
</dbReference>
<organism evidence="3 4">
    <name type="scientific">Pseudoroseomonas cervicalis ATCC 49957</name>
    <dbReference type="NCBI Taxonomy" id="525371"/>
    <lineage>
        <taxon>Bacteria</taxon>
        <taxon>Pseudomonadati</taxon>
        <taxon>Pseudomonadota</taxon>
        <taxon>Alphaproteobacteria</taxon>
        <taxon>Acetobacterales</taxon>
        <taxon>Roseomonadaceae</taxon>
        <taxon>Roseomonas</taxon>
    </lineage>
</organism>
<dbReference type="CDD" id="cd13578">
    <property type="entry name" value="PBP2_Bug27"/>
    <property type="match status" value="1"/>
</dbReference>
<comment type="similarity">
    <text evidence="1">Belongs to the UPF0065 (bug) family.</text>
</comment>
<keyword evidence="4" id="KW-1185">Reference proteome</keyword>
<dbReference type="EMBL" id="ADVL01000361">
    <property type="protein sequence ID" value="EFH11530.1"/>
    <property type="molecule type" value="Genomic_DNA"/>
</dbReference>
<proteinExistence type="inferred from homology"/>
<evidence type="ECO:0000313" key="3">
    <source>
        <dbReference type="EMBL" id="EFH11530.1"/>
    </source>
</evidence>
<evidence type="ECO:0000256" key="2">
    <source>
        <dbReference type="SAM" id="SignalP"/>
    </source>
</evidence>
<dbReference type="PANTHER" id="PTHR42928:SF5">
    <property type="entry name" value="BLR1237 PROTEIN"/>
    <property type="match status" value="1"/>
</dbReference>
<dbReference type="Proteomes" id="UP000005324">
    <property type="component" value="Unassembled WGS sequence"/>
</dbReference>
<comment type="caution">
    <text evidence="3">The sequence shown here is derived from an EMBL/GenBank/DDBJ whole genome shotgun (WGS) entry which is preliminary data.</text>
</comment>
<dbReference type="AlphaFoldDB" id="D5RMG4"/>
<dbReference type="Gene3D" id="3.40.190.10">
    <property type="entry name" value="Periplasmic binding protein-like II"/>
    <property type="match status" value="1"/>
</dbReference>
<dbReference type="Gene3D" id="3.40.190.150">
    <property type="entry name" value="Bordetella uptake gene, domain 1"/>
    <property type="match status" value="1"/>
</dbReference>
<dbReference type="RefSeq" id="WP_007004692.1">
    <property type="nucleotide sequence ID" value="NZ_GG770779.1"/>
</dbReference>
<name>D5RMG4_9PROT</name>
<dbReference type="PANTHER" id="PTHR42928">
    <property type="entry name" value="TRICARBOXYLATE-BINDING PROTEIN"/>
    <property type="match status" value="1"/>
</dbReference>
<accession>D5RMG4</accession>
<evidence type="ECO:0008006" key="5">
    <source>
        <dbReference type="Google" id="ProtNLM"/>
    </source>
</evidence>
<dbReference type="Pfam" id="PF03401">
    <property type="entry name" value="TctC"/>
    <property type="match status" value="1"/>
</dbReference>
<gene>
    <name evidence="3" type="ORF">HMPREF0731_2275</name>
</gene>
<dbReference type="SUPFAM" id="SSF53850">
    <property type="entry name" value="Periplasmic binding protein-like II"/>
    <property type="match status" value="1"/>
</dbReference>
<evidence type="ECO:0000313" key="4">
    <source>
        <dbReference type="Proteomes" id="UP000005324"/>
    </source>
</evidence>
<reference evidence="3 4" key="1">
    <citation type="submission" date="2010-04" db="EMBL/GenBank/DDBJ databases">
        <authorList>
            <person name="Qin X."/>
            <person name="Bachman B."/>
            <person name="Battles P."/>
            <person name="Bell A."/>
            <person name="Bess C."/>
            <person name="Bickham C."/>
            <person name="Chaboub L."/>
            <person name="Chen D."/>
            <person name="Coyle M."/>
            <person name="Deiros D.R."/>
            <person name="Dinh H."/>
            <person name="Forbes L."/>
            <person name="Fowler G."/>
            <person name="Francisco L."/>
            <person name="Fu Q."/>
            <person name="Gubbala S."/>
            <person name="Hale W."/>
            <person name="Han Y."/>
            <person name="Hemphill L."/>
            <person name="Highlander S.K."/>
            <person name="Hirani K."/>
            <person name="Hogues M."/>
            <person name="Jackson L."/>
            <person name="Jakkamsetti A."/>
            <person name="Javaid M."/>
            <person name="Jiang H."/>
            <person name="Korchina V."/>
            <person name="Kovar C."/>
            <person name="Lara F."/>
            <person name="Lee S."/>
            <person name="Mata R."/>
            <person name="Mathew T."/>
            <person name="Moen C."/>
            <person name="Morales K."/>
            <person name="Munidasa M."/>
            <person name="Nazareth L."/>
            <person name="Ngo R."/>
            <person name="Nguyen L."/>
            <person name="Okwuonu G."/>
            <person name="Ongeri F."/>
            <person name="Patil S."/>
            <person name="Petrosino J."/>
            <person name="Pham C."/>
            <person name="Pham P."/>
            <person name="Pu L.-L."/>
            <person name="Puazo M."/>
            <person name="Raj R."/>
            <person name="Reid J."/>
            <person name="Rouhana J."/>
            <person name="Saada N."/>
            <person name="Shang Y."/>
            <person name="Simmons D."/>
            <person name="Thornton R."/>
            <person name="Warren J."/>
            <person name="Weissenberger G."/>
            <person name="Zhang J."/>
            <person name="Zhang L."/>
            <person name="Zhou C."/>
            <person name="Zhu D."/>
            <person name="Muzny D."/>
            <person name="Worley K."/>
            <person name="Gibbs R."/>
        </authorList>
    </citation>
    <scope>NUCLEOTIDE SEQUENCE [LARGE SCALE GENOMIC DNA]</scope>
    <source>
        <strain evidence="3 4">ATCC 49957</strain>
    </source>
</reference>
<dbReference type="InterPro" id="IPR042100">
    <property type="entry name" value="Bug_dom1"/>
</dbReference>
<evidence type="ECO:0000256" key="1">
    <source>
        <dbReference type="ARBA" id="ARBA00006987"/>
    </source>
</evidence>
<sequence length="330" mass="35460">MHPTHLKRRALLGGALLAAPMLAPRAAWSQENWPTRPIRVVVPFGAGTSTDIMTRLVSTRMSQILGQPLVVENRAGAGGVVGSDGVAKSAPDGYTLCMGSIASHSVNVSLMPNMPYDVLRDFTPISLVTNAPNLLVISPRIPARTLPEFIAWAKQQGQGVSYASAGNGTSSHLAGELLKLRTGAPFEHVPYRSGSQAVTDVVAGNVPMIIYQVTAVLPFVREGTLRALASTSAQRLQLTPEIPTAMEQGIANFDVSAWHGLFAPARLPEPLRDRIYAALREALFAPELKQQLLDQGLEPVAMPPAEFRPWLEGDIAKWREVVRVSGAKAD</sequence>
<protein>
    <recommendedName>
        <fullName evidence="5">Tat pathway signal sequence domain protein</fullName>
    </recommendedName>
</protein>
<feature type="chain" id="PRO_5003075666" description="Tat pathway signal sequence domain protein" evidence="2">
    <location>
        <begin position="30"/>
        <end position="330"/>
    </location>
</feature>
<feature type="signal peptide" evidence="2">
    <location>
        <begin position="1"/>
        <end position="29"/>
    </location>
</feature>
<keyword evidence="2" id="KW-0732">Signal</keyword>
<dbReference type="PIRSF" id="PIRSF017082">
    <property type="entry name" value="YflP"/>
    <property type="match status" value="1"/>
</dbReference>